<accession>A0A7U6M6M3</accession>
<feature type="region of interest" description="Disordered" evidence="1">
    <location>
        <begin position="31"/>
        <end position="51"/>
    </location>
</feature>
<organism evidence="2 3">
    <name type="scientific">Pseudomonas putida</name>
    <name type="common">Arthrobacter siderocapsulatus</name>
    <dbReference type="NCBI Taxonomy" id="303"/>
    <lineage>
        <taxon>Bacteria</taxon>
        <taxon>Pseudomonadati</taxon>
        <taxon>Pseudomonadota</taxon>
        <taxon>Gammaproteobacteria</taxon>
        <taxon>Pseudomonadales</taxon>
        <taxon>Pseudomonadaceae</taxon>
        <taxon>Pseudomonas</taxon>
    </lineage>
</organism>
<gene>
    <name evidence="2" type="ORF">PPTS312_48580</name>
</gene>
<name>A0A7U6M6M3_PSEPU</name>
<dbReference type="AlphaFoldDB" id="A0A7U6M6M3"/>
<dbReference type="EMBL" id="AP022324">
    <property type="protein sequence ID" value="BBU46943.1"/>
    <property type="molecule type" value="Genomic_DNA"/>
</dbReference>
<evidence type="ECO:0000313" key="3">
    <source>
        <dbReference type="Proteomes" id="UP000464661"/>
    </source>
</evidence>
<feature type="compositionally biased region" description="Basic and acidic residues" evidence="1">
    <location>
        <begin position="36"/>
        <end position="50"/>
    </location>
</feature>
<reference evidence="2 3" key="1">
    <citation type="submission" date="2020-01" db="EMBL/GenBank/DDBJ databases">
        <title>Complete Genome Sequence of Pseudomonas putida Strain TS312, Harboring the HdtS type N-acyl-homoserine Lactone Synthase, Isolated from a Paper Mill.</title>
        <authorList>
            <person name="Hosoe A."/>
            <person name="Suenaga T."/>
            <person name="Sugi T."/>
            <person name="Izumi T."/>
            <person name="Nagai N."/>
            <person name="Terada A."/>
        </authorList>
    </citation>
    <scope>NUCLEOTIDE SEQUENCE [LARGE SCALE GENOMIC DNA]</scope>
    <source>
        <strain evidence="2 3">TS312</strain>
    </source>
</reference>
<dbReference type="Proteomes" id="UP000464661">
    <property type="component" value="Chromosome"/>
</dbReference>
<proteinExistence type="predicted"/>
<evidence type="ECO:0000256" key="1">
    <source>
        <dbReference type="SAM" id="MobiDB-lite"/>
    </source>
</evidence>
<protein>
    <submittedName>
        <fullName evidence="2">Uncharacterized protein</fullName>
    </submittedName>
</protein>
<dbReference type="RefSeq" id="WP_161990164.1">
    <property type="nucleotide sequence ID" value="NZ_AP022324.1"/>
</dbReference>
<sequence>MDHNWGAGRRGGGLDGGYTGSLDHAISNLHVGRSQGRQEGRKEGFDEGHSHGYSQGWDAGAACANEKLEPLRGYVRQYFEEAVQLRAVVERQETMIDLMYQQLSQVAKAGKHAASGQGTGMSEALGALQSTNDLLQARVEVMDEHYAAALEQSRLRDQQYKRSLVFMQAVQGLLEELVADDTPEALHIRQRFVERYQNQVAHGLRGGDIQVAPELDEVFQKLLPETQQFILRMQQSVAPGQDAEGSDPML</sequence>
<evidence type="ECO:0000313" key="2">
    <source>
        <dbReference type="EMBL" id="BBU46943.1"/>
    </source>
</evidence>